<dbReference type="eggNOG" id="ENOG5032N2F">
    <property type="taxonomic scope" value="Bacteria"/>
</dbReference>
<keyword evidence="2" id="KW-1185">Reference proteome</keyword>
<dbReference type="HOGENOM" id="CLU_1365621_0_0_9"/>
<dbReference type="AlphaFoldDB" id="Q67RZ8"/>
<organism evidence="1 2">
    <name type="scientific">Symbiobacterium thermophilum (strain DSM 24528 / JCM 14929 / IAM 14863 / T)</name>
    <dbReference type="NCBI Taxonomy" id="292459"/>
    <lineage>
        <taxon>Bacteria</taxon>
        <taxon>Bacillati</taxon>
        <taxon>Bacillota</taxon>
        <taxon>Clostridia</taxon>
        <taxon>Eubacteriales</taxon>
        <taxon>Symbiobacteriaceae</taxon>
        <taxon>Symbiobacterium</taxon>
    </lineage>
</organism>
<sequence>MGLSYPILPLRPDPFSSVRPAANEAGRDVSPFGHPGTRLWYRPTLPAHNGADAEDRLTLFRGGLYNIQETVDWKGWIGMIRFAVGGQVDKKKVADLVRKVGGSAVQVTEHSDLEAAMQVKNGKADYYIGACHTGGGGLAMAIAMLGKARCLTVSMPGRPPKEEEIRKAVADGVKAFAFTADHAEQAVSMIVRAILERGQA</sequence>
<dbReference type="InterPro" id="IPR021238">
    <property type="entry name" value="DUF2620"/>
</dbReference>
<evidence type="ECO:0000313" key="1">
    <source>
        <dbReference type="EMBL" id="BAD39545.1"/>
    </source>
</evidence>
<gene>
    <name evidence="1" type="ordered locus">STH560</name>
</gene>
<dbReference type="STRING" id="292459.STH560"/>
<evidence type="ECO:0008006" key="3">
    <source>
        <dbReference type="Google" id="ProtNLM"/>
    </source>
</evidence>
<dbReference type="EMBL" id="AP006840">
    <property type="protein sequence ID" value="BAD39545.1"/>
    <property type="molecule type" value="Genomic_DNA"/>
</dbReference>
<dbReference type="Pfam" id="PF10941">
    <property type="entry name" value="DUF2620"/>
    <property type="match status" value="1"/>
</dbReference>
<reference evidence="1 2" key="1">
    <citation type="journal article" date="2004" name="Nucleic Acids Res.">
        <title>Genome sequence of Symbiobacterium thermophilum, an uncultivable bacterium that depends on microbial commensalism.</title>
        <authorList>
            <person name="Ueda K."/>
            <person name="Yamashita A."/>
            <person name="Ishikawa J."/>
            <person name="Shimada M."/>
            <person name="Watsuji T."/>
            <person name="Morimura K."/>
            <person name="Ikeda H."/>
            <person name="Hattori M."/>
            <person name="Beppu T."/>
        </authorList>
    </citation>
    <scope>NUCLEOTIDE SEQUENCE [LARGE SCALE GENOMIC DNA]</scope>
    <source>
        <strain evidence="2">T / IAM 14863</strain>
    </source>
</reference>
<dbReference type="KEGG" id="sth:STH560"/>
<evidence type="ECO:0000313" key="2">
    <source>
        <dbReference type="Proteomes" id="UP000000417"/>
    </source>
</evidence>
<proteinExistence type="predicted"/>
<protein>
    <recommendedName>
        <fullName evidence="3">DUF2620 domain-containing protein</fullName>
    </recommendedName>
</protein>
<accession>Q67RZ8</accession>
<name>Q67RZ8_SYMTH</name>
<dbReference type="Proteomes" id="UP000000417">
    <property type="component" value="Chromosome"/>
</dbReference>